<protein>
    <submittedName>
        <fullName evidence="10">Acyl-CoA dehydrogenase</fullName>
        <ecNumber evidence="10">1.3.99.-</ecNumber>
    </submittedName>
</protein>
<evidence type="ECO:0000259" key="7">
    <source>
        <dbReference type="Pfam" id="PF00441"/>
    </source>
</evidence>
<evidence type="ECO:0000259" key="8">
    <source>
        <dbReference type="Pfam" id="PF02770"/>
    </source>
</evidence>
<dbReference type="EMBL" id="CP036455">
    <property type="protein sequence ID" value="QBI53128.1"/>
    <property type="molecule type" value="Genomic_DNA"/>
</dbReference>
<reference evidence="10 11" key="1">
    <citation type="submission" date="2019-02" db="EMBL/GenBank/DDBJ databases">
        <authorList>
            <person name="Khodamoradi S."/>
            <person name="Hahnke R.L."/>
            <person name="Kaempfer P."/>
            <person name="Schumann P."/>
            <person name="Rohde M."/>
            <person name="Steinert M."/>
            <person name="Luzhetskyy A."/>
            <person name="Wink J."/>
            <person name="Ruckert C."/>
        </authorList>
    </citation>
    <scope>NUCLEOTIDE SEQUENCE [LARGE SCALE GENOMIC DNA]</scope>
    <source>
        <strain evidence="10 11">M2</strain>
    </source>
</reference>
<keyword evidence="11" id="KW-1185">Reference proteome</keyword>
<evidence type="ECO:0000256" key="6">
    <source>
        <dbReference type="RuleBase" id="RU362125"/>
    </source>
</evidence>
<dbReference type="Proteomes" id="UP000292235">
    <property type="component" value="Chromosome"/>
</dbReference>
<dbReference type="InterPro" id="IPR046373">
    <property type="entry name" value="Acyl-CoA_Oxase/DH_mid-dom_sf"/>
</dbReference>
<dbReference type="Pfam" id="PF00441">
    <property type="entry name" value="Acyl-CoA_dh_1"/>
    <property type="match status" value="1"/>
</dbReference>
<keyword evidence="4 6" id="KW-0274">FAD</keyword>
<dbReference type="InterPro" id="IPR013786">
    <property type="entry name" value="AcylCoA_DH/ox_N"/>
</dbReference>
<dbReference type="GO" id="GO:0005886">
    <property type="term" value="C:plasma membrane"/>
    <property type="evidence" value="ECO:0007669"/>
    <property type="project" value="TreeGrafter"/>
</dbReference>
<dbReference type="Gene3D" id="1.20.140.10">
    <property type="entry name" value="Butyryl-CoA Dehydrogenase, subunit A, domain 3"/>
    <property type="match status" value="1"/>
</dbReference>
<dbReference type="EC" id="1.3.99.-" evidence="10"/>
<dbReference type="InterPro" id="IPR006091">
    <property type="entry name" value="Acyl-CoA_Oxase/DH_mid-dom"/>
</dbReference>
<dbReference type="PANTHER" id="PTHR43292:SF4">
    <property type="entry name" value="ACYL-COA DEHYDROGENASE FADE34"/>
    <property type="match status" value="1"/>
</dbReference>
<dbReference type="InterPro" id="IPR052161">
    <property type="entry name" value="Mycobact_Acyl-CoA_DH"/>
</dbReference>
<feature type="domain" description="Acyl-CoA dehydrogenase/oxidase N-terminal" evidence="9">
    <location>
        <begin position="16"/>
        <end position="115"/>
    </location>
</feature>
<keyword evidence="3 6" id="KW-0285">Flavoprotein</keyword>
<comment type="cofactor">
    <cofactor evidence="1 6">
        <name>FAD</name>
        <dbReference type="ChEBI" id="CHEBI:57692"/>
    </cofactor>
</comment>
<evidence type="ECO:0000256" key="4">
    <source>
        <dbReference type="ARBA" id="ARBA00022827"/>
    </source>
</evidence>
<dbReference type="OrthoDB" id="3778631at2"/>
<dbReference type="InterPro" id="IPR009100">
    <property type="entry name" value="AcylCoA_DH/oxidase_NM_dom_sf"/>
</dbReference>
<organism evidence="10 11">
    <name type="scientific">Streptomonospora litoralis</name>
    <dbReference type="NCBI Taxonomy" id="2498135"/>
    <lineage>
        <taxon>Bacteria</taxon>
        <taxon>Bacillati</taxon>
        <taxon>Actinomycetota</taxon>
        <taxon>Actinomycetes</taxon>
        <taxon>Streptosporangiales</taxon>
        <taxon>Nocardiopsidaceae</taxon>
        <taxon>Streptomonospora</taxon>
    </lineage>
</organism>
<dbReference type="GO" id="GO:0016627">
    <property type="term" value="F:oxidoreductase activity, acting on the CH-CH group of donors"/>
    <property type="evidence" value="ECO:0007669"/>
    <property type="project" value="InterPro"/>
</dbReference>
<dbReference type="KEGG" id="strr:EKD16_06650"/>
<dbReference type="RefSeq" id="WP_131097546.1">
    <property type="nucleotide sequence ID" value="NZ_CP036455.1"/>
</dbReference>
<keyword evidence="5 6" id="KW-0560">Oxidoreductase</keyword>
<evidence type="ECO:0000256" key="3">
    <source>
        <dbReference type="ARBA" id="ARBA00022630"/>
    </source>
</evidence>
<name>A0A4P6PY32_9ACTN</name>
<feature type="domain" description="Acyl-CoA dehydrogenase/oxidase C-terminal" evidence="7">
    <location>
        <begin position="225"/>
        <end position="382"/>
    </location>
</feature>
<dbReference type="Pfam" id="PF02771">
    <property type="entry name" value="Acyl-CoA_dh_N"/>
    <property type="match status" value="1"/>
</dbReference>
<evidence type="ECO:0000256" key="2">
    <source>
        <dbReference type="ARBA" id="ARBA00009347"/>
    </source>
</evidence>
<proteinExistence type="inferred from homology"/>
<evidence type="ECO:0000259" key="9">
    <source>
        <dbReference type="Pfam" id="PF02771"/>
    </source>
</evidence>
<dbReference type="GO" id="GO:0050660">
    <property type="term" value="F:flavin adenine dinucleotide binding"/>
    <property type="evidence" value="ECO:0007669"/>
    <property type="project" value="InterPro"/>
</dbReference>
<evidence type="ECO:0000313" key="11">
    <source>
        <dbReference type="Proteomes" id="UP000292235"/>
    </source>
</evidence>
<dbReference type="Pfam" id="PF02770">
    <property type="entry name" value="Acyl-CoA_dh_M"/>
    <property type="match status" value="1"/>
</dbReference>
<gene>
    <name evidence="10" type="primary">acdA2</name>
    <name evidence="10" type="ORF">EKD16_06650</name>
</gene>
<dbReference type="FunFam" id="2.40.110.10:FF:000011">
    <property type="entry name" value="Acyl-CoA dehydrogenase FadE34"/>
    <property type="match status" value="1"/>
</dbReference>
<comment type="similarity">
    <text evidence="2 6">Belongs to the acyl-CoA dehydrogenase family.</text>
</comment>
<feature type="domain" description="Acyl-CoA oxidase/dehydrogenase middle" evidence="8">
    <location>
        <begin position="119"/>
        <end position="213"/>
    </location>
</feature>
<evidence type="ECO:0000256" key="5">
    <source>
        <dbReference type="ARBA" id="ARBA00023002"/>
    </source>
</evidence>
<dbReference type="AlphaFoldDB" id="A0A4P6PY32"/>
<dbReference type="Gene3D" id="2.40.110.10">
    <property type="entry name" value="Butyryl-CoA Dehydrogenase, subunit A, domain 2"/>
    <property type="match status" value="1"/>
</dbReference>
<dbReference type="Gene3D" id="1.10.540.10">
    <property type="entry name" value="Acyl-CoA dehydrogenase/oxidase, N-terminal domain"/>
    <property type="match status" value="1"/>
</dbReference>
<dbReference type="PANTHER" id="PTHR43292">
    <property type="entry name" value="ACYL-COA DEHYDROGENASE"/>
    <property type="match status" value="1"/>
</dbReference>
<dbReference type="SUPFAM" id="SSF56645">
    <property type="entry name" value="Acyl-CoA dehydrogenase NM domain-like"/>
    <property type="match status" value="1"/>
</dbReference>
<evidence type="ECO:0000256" key="1">
    <source>
        <dbReference type="ARBA" id="ARBA00001974"/>
    </source>
</evidence>
<accession>A0A4P6PY32</accession>
<dbReference type="InterPro" id="IPR036250">
    <property type="entry name" value="AcylCo_DH-like_C"/>
</dbReference>
<dbReference type="InterPro" id="IPR037069">
    <property type="entry name" value="AcylCoA_DH/ox_N_sf"/>
</dbReference>
<sequence length="401" mass="44042">MTTAPAGASLDAPALRQRVADFVAEHDPATTDQREFLAARFDAGLAWVHFPEGEGGLGAPRALQSVVDEEFERLGYTPVGREGLVIGLGMAAPTILAFGTSEQRARYLKPLYTGEEVWCQLFSEPGAGSDLAALGTRAVRDGDGWTVTGQKVWTSLAHRADFAILVARTDPDVPKHKGITYFICDMSTDGVDVRALRQITGEAEFNEVYLNDVRIPDTQRLGDEGEGWRVAQTTLMNERVSIGGYPEPREGGLIAVVSHIWRTRPELRTPGLHDALMRLWVDAEAARLTKERLRQQLAIGQPGPEGSAAKFSFSRLNQEISGLELEMLGGEGLTYDDWTFRRPEGVEMAKRSAGFRYLRSKGNSIEGGTSEILRNIIAERVLGLPAEPRVDKDVAWKDLPK</sequence>
<evidence type="ECO:0000313" key="10">
    <source>
        <dbReference type="EMBL" id="QBI53128.1"/>
    </source>
</evidence>
<dbReference type="InterPro" id="IPR009075">
    <property type="entry name" value="AcylCo_DH/oxidase_C"/>
</dbReference>
<dbReference type="SUPFAM" id="SSF47203">
    <property type="entry name" value="Acyl-CoA dehydrogenase C-terminal domain-like"/>
    <property type="match status" value="1"/>
</dbReference>